<dbReference type="Proteomes" id="UP001497623">
    <property type="component" value="Unassembled WGS sequence"/>
</dbReference>
<reference evidence="2 3" key="1">
    <citation type="submission" date="2024-05" db="EMBL/GenBank/DDBJ databases">
        <authorList>
            <person name="Wallberg A."/>
        </authorList>
    </citation>
    <scope>NUCLEOTIDE SEQUENCE [LARGE SCALE GENOMIC DNA]</scope>
</reference>
<accession>A0AAV2PGP3</accession>
<evidence type="ECO:0000313" key="2">
    <source>
        <dbReference type="EMBL" id="CAL4058838.1"/>
    </source>
</evidence>
<feature type="compositionally biased region" description="Basic and acidic residues" evidence="1">
    <location>
        <begin position="23"/>
        <end position="34"/>
    </location>
</feature>
<evidence type="ECO:0000256" key="1">
    <source>
        <dbReference type="SAM" id="MobiDB-lite"/>
    </source>
</evidence>
<feature type="region of interest" description="Disordered" evidence="1">
    <location>
        <begin position="1"/>
        <end position="34"/>
    </location>
</feature>
<sequence length="358" mass="40955">MTAHVWKPVPSSHHVTLQPTEELTPHSTDREHTRFADSLSVNPRTETSDGTKFFNDATYFRWSESKTIDPECNTNFVSSPSVDVCNNAYRHPWSHIRNSELVTEGPPVKDDGIQTPTRQVDESVLSYDYRYYESDSRLSDSPSNHATLLALEQEDQYGTLLSSEQNVNHQDKTSTSGLPDSPPILNMPTEPGTDYFYWYPQSTNELHSPYPEPRNGYHQPETQTREVTHNQSVEHIPYNSNSPQERETNVSNYNYEPRIEYTNLPSGYSSYTTEYFKDIETYSRPVEEYFSPEPQPAYYNWFSDSTLKEASCLGPDPHVQKPTNRELDTSTIAPQENPVGPEDPKETAVTTVFIAVVY</sequence>
<proteinExistence type="predicted"/>
<evidence type="ECO:0000313" key="3">
    <source>
        <dbReference type="Proteomes" id="UP001497623"/>
    </source>
</evidence>
<feature type="compositionally biased region" description="Polar residues" evidence="1">
    <location>
        <begin position="164"/>
        <end position="178"/>
    </location>
</feature>
<name>A0AAV2PGP3_MEGNR</name>
<gene>
    <name evidence="2" type="ORF">MNOR_LOCUS282</name>
</gene>
<comment type="caution">
    <text evidence="2">The sequence shown here is derived from an EMBL/GenBank/DDBJ whole genome shotgun (WGS) entry which is preliminary data.</text>
</comment>
<organism evidence="2 3">
    <name type="scientific">Meganyctiphanes norvegica</name>
    <name type="common">Northern krill</name>
    <name type="synonym">Thysanopoda norvegica</name>
    <dbReference type="NCBI Taxonomy" id="48144"/>
    <lineage>
        <taxon>Eukaryota</taxon>
        <taxon>Metazoa</taxon>
        <taxon>Ecdysozoa</taxon>
        <taxon>Arthropoda</taxon>
        <taxon>Crustacea</taxon>
        <taxon>Multicrustacea</taxon>
        <taxon>Malacostraca</taxon>
        <taxon>Eumalacostraca</taxon>
        <taxon>Eucarida</taxon>
        <taxon>Euphausiacea</taxon>
        <taxon>Euphausiidae</taxon>
        <taxon>Meganyctiphanes</taxon>
    </lineage>
</organism>
<keyword evidence="3" id="KW-1185">Reference proteome</keyword>
<dbReference type="AlphaFoldDB" id="A0AAV2PGP3"/>
<feature type="region of interest" description="Disordered" evidence="1">
    <location>
        <begin position="164"/>
        <end position="189"/>
    </location>
</feature>
<protein>
    <submittedName>
        <fullName evidence="2">Uncharacterized protein</fullName>
    </submittedName>
</protein>
<dbReference type="EMBL" id="CAXKWB010000056">
    <property type="protein sequence ID" value="CAL4058838.1"/>
    <property type="molecule type" value="Genomic_DNA"/>
</dbReference>
<feature type="region of interest" description="Disordered" evidence="1">
    <location>
        <begin position="313"/>
        <end position="345"/>
    </location>
</feature>